<keyword evidence="1" id="KW-0472">Membrane</keyword>
<dbReference type="Proteomes" id="UP001325680">
    <property type="component" value="Chromosome"/>
</dbReference>
<accession>A0ABZ0WBK1</accession>
<protein>
    <submittedName>
        <fullName evidence="2">DUF6526 family protein</fullName>
    </submittedName>
</protein>
<proteinExistence type="predicted"/>
<evidence type="ECO:0000256" key="1">
    <source>
        <dbReference type="SAM" id="Phobius"/>
    </source>
</evidence>
<organism evidence="2 3">
    <name type="scientific">Niabella yanshanensis</name>
    <dbReference type="NCBI Taxonomy" id="577386"/>
    <lineage>
        <taxon>Bacteria</taxon>
        <taxon>Pseudomonadati</taxon>
        <taxon>Bacteroidota</taxon>
        <taxon>Chitinophagia</taxon>
        <taxon>Chitinophagales</taxon>
        <taxon>Chitinophagaceae</taxon>
        <taxon>Niabella</taxon>
    </lineage>
</organism>
<evidence type="ECO:0000313" key="2">
    <source>
        <dbReference type="EMBL" id="WQD39867.1"/>
    </source>
</evidence>
<gene>
    <name evidence="2" type="ORF">U0035_06855</name>
</gene>
<keyword evidence="1" id="KW-1133">Transmembrane helix</keyword>
<dbReference type="RefSeq" id="WP_114789270.1">
    <property type="nucleotide sequence ID" value="NZ_CP139960.1"/>
</dbReference>
<sequence>MKAQNYKNHIRYYPAHHFVFYPVALILSFVAGYKAIKAEGELQSIWLFILLLLILIIWVSFMLRQHYALTLQNRLVRLELRHKYSMLTGKDFEPIESKLSFGQIAALRFAPDEELVPLVMRAVKENLSPKTIKESIINWKADERRV</sequence>
<dbReference type="Pfam" id="PF20136">
    <property type="entry name" value="DUF6526"/>
    <property type="match status" value="1"/>
</dbReference>
<reference evidence="2 3" key="1">
    <citation type="submission" date="2023-12" db="EMBL/GenBank/DDBJ databases">
        <title>Genome sequencing and assembly of bacterial species from a model synthetic community.</title>
        <authorList>
            <person name="Hogle S.L."/>
        </authorList>
    </citation>
    <scope>NUCLEOTIDE SEQUENCE [LARGE SCALE GENOMIC DNA]</scope>
    <source>
        <strain evidence="2 3">HAMBI_3031</strain>
    </source>
</reference>
<keyword evidence="1" id="KW-0812">Transmembrane</keyword>
<keyword evidence="3" id="KW-1185">Reference proteome</keyword>
<dbReference type="EMBL" id="CP139960">
    <property type="protein sequence ID" value="WQD39867.1"/>
    <property type="molecule type" value="Genomic_DNA"/>
</dbReference>
<dbReference type="InterPro" id="IPR045385">
    <property type="entry name" value="DUF6526"/>
</dbReference>
<feature type="transmembrane region" description="Helical" evidence="1">
    <location>
        <begin position="45"/>
        <end position="63"/>
    </location>
</feature>
<name>A0ABZ0WBK1_9BACT</name>
<evidence type="ECO:0000313" key="3">
    <source>
        <dbReference type="Proteomes" id="UP001325680"/>
    </source>
</evidence>
<feature type="transmembrane region" description="Helical" evidence="1">
    <location>
        <begin position="12"/>
        <end position="33"/>
    </location>
</feature>